<name>A0A942TRK0_9BACI</name>
<dbReference type="InterPro" id="IPR000835">
    <property type="entry name" value="HTH_MarR-typ"/>
</dbReference>
<dbReference type="EMBL" id="JAGYPJ010000001">
    <property type="protein sequence ID" value="MBS4202243.1"/>
    <property type="molecule type" value="Genomic_DNA"/>
</dbReference>
<dbReference type="PROSITE" id="PS50995">
    <property type="entry name" value="HTH_MARR_2"/>
    <property type="match status" value="1"/>
</dbReference>
<sequence length="154" mass="18131">MNKEKIQLIFDRYMDIFMFGSKSISSLMSSQLMEELSIEQFSLVRLLYMKGPIRASELAEKQLVHKSAITVRVDKLVKKGIVERQRDENDRRNVYLRLTKEGTEYYEHLANKINDFVESIVRKIPEDEMESFLNVYMKIADYIENYKGGEECGL</sequence>
<dbReference type="SMART" id="SM00347">
    <property type="entry name" value="HTH_MARR"/>
    <property type="match status" value="1"/>
</dbReference>
<dbReference type="PANTHER" id="PTHR42756">
    <property type="entry name" value="TRANSCRIPTIONAL REGULATOR, MARR"/>
    <property type="match status" value="1"/>
</dbReference>
<dbReference type="GO" id="GO:0003700">
    <property type="term" value="F:DNA-binding transcription factor activity"/>
    <property type="evidence" value="ECO:0007669"/>
    <property type="project" value="InterPro"/>
</dbReference>
<dbReference type="CDD" id="cd00090">
    <property type="entry name" value="HTH_ARSR"/>
    <property type="match status" value="1"/>
</dbReference>
<accession>A0A942TRK0</accession>
<dbReference type="GO" id="GO:0003677">
    <property type="term" value="F:DNA binding"/>
    <property type="evidence" value="ECO:0007669"/>
    <property type="project" value="UniProtKB-KW"/>
</dbReference>
<dbReference type="Proteomes" id="UP000682713">
    <property type="component" value="Unassembled WGS sequence"/>
</dbReference>
<gene>
    <name evidence="5" type="ORF">KHA93_21770</name>
</gene>
<dbReference type="PANTHER" id="PTHR42756:SF1">
    <property type="entry name" value="TRANSCRIPTIONAL REPRESSOR OF EMRAB OPERON"/>
    <property type="match status" value="1"/>
</dbReference>
<dbReference type="AlphaFoldDB" id="A0A942TRK0"/>
<reference evidence="5 6" key="1">
    <citation type="submission" date="2021-05" db="EMBL/GenBank/DDBJ databases">
        <title>Novel Bacillus species.</title>
        <authorList>
            <person name="Liu G."/>
        </authorList>
    </citation>
    <scope>NUCLEOTIDE SEQUENCE [LARGE SCALE GENOMIC DNA]</scope>
    <source>
        <strain evidence="5 6">FJAT-49732</strain>
    </source>
</reference>
<evidence type="ECO:0000256" key="3">
    <source>
        <dbReference type="ARBA" id="ARBA00023163"/>
    </source>
</evidence>
<evidence type="ECO:0000313" key="5">
    <source>
        <dbReference type="EMBL" id="MBS4202243.1"/>
    </source>
</evidence>
<protein>
    <submittedName>
        <fullName evidence="5">MarR family transcriptional regulator</fullName>
    </submittedName>
</protein>
<dbReference type="Pfam" id="PF01047">
    <property type="entry name" value="MarR"/>
    <property type="match status" value="1"/>
</dbReference>
<evidence type="ECO:0000256" key="1">
    <source>
        <dbReference type="ARBA" id="ARBA00023015"/>
    </source>
</evidence>
<dbReference type="SUPFAM" id="SSF46785">
    <property type="entry name" value="Winged helix' DNA-binding domain"/>
    <property type="match status" value="1"/>
</dbReference>
<keyword evidence="6" id="KW-1185">Reference proteome</keyword>
<keyword evidence="2" id="KW-0238">DNA-binding</keyword>
<dbReference type="Gene3D" id="1.10.10.10">
    <property type="entry name" value="Winged helix-like DNA-binding domain superfamily/Winged helix DNA-binding domain"/>
    <property type="match status" value="1"/>
</dbReference>
<proteinExistence type="predicted"/>
<organism evidence="5 6">
    <name type="scientific">Lederbergia citrisecunda</name>
    <dbReference type="NCBI Taxonomy" id="2833583"/>
    <lineage>
        <taxon>Bacteria</taxon>
        <taxon>Bacillati</taxon>
        <taxon>Bacillota</taxon>
        <taxon>Bacilli</taxon>
        <taxon>Bacillales</taxon>
        <taxon>Bacillaceae</taxon>
        <taxon>Lederbergia</taxon>
    </lineage>
</organism>
<evidence type="ECO:0000256" key="2">
    <source>
        <dbReference type="ARBA" id="ARBA00023125"/>
    </source>
</evidence>
<comment type="caution">
    <text evidence="5">The sequence shown here is derived from an EMBL/GenBank/DDBJ whole genome shotgun (WGS) entry which is preliminary data.</text>
</comment>
<evidence type="ECO:0000259" key="4">
    <source>
        <dbReference type="PROSITE" id="PS50995"/>
    </source>
</evidence>
<evidence type="ECO:0000313" key="6">
    <source>
        <dbReference type="Proteomes" id="UP000682713"/>
    </source>
</evidence>
<dbReference type="InterPro" id="IPR036388">
    <property type="entry name" value="WH-like_DNA-bd_sf"/>
</dbReference>
<keyword evidence="1" id="KW-0805">Transcription regulation</keyword>
<dbReference type="InterPro" id="IPR011991">
    <property type="entry name" value="ArsR-like_HTH"/>
</dbReference>
<dbReference type="RefSeq" id="WP_213112637.1">
    <property type="nucleotide sequence ID" value="NZ_JAGYPJ010000001.1"/>
</dbReference>
<dbReference type="PRINTS" id="PR00598">
    <property type="entry name" value="HTHMARR"/>
</dbReference>
<dbReference type="InterPro" id="IPR036390">
    <property type="entry name" value="WH_DNA-bd_sf"/>
</dbReference>
<keyword evidence="3" id="KW-0804">Transcription</keyword>
<feature type="domain" description="HTH marR-type" evidence="4">
    <location>
        <begin position="1"/>
        <end position="141"/>
    </location>
</feature>